<dbReference type="Proteomes" id="UP000821865">
    <property type="component" value="Chromosome 2"/>
</dbReference>
<organism evidence="1 2">
    <name type="scientific">Dermacentor silvarum</name>
    <name type="common">Tick</name>
    <dbReference type="NCBI Taxonomy" id="543639"/>
    <lineage>
        <taxon>Eukaryota</taxon>
        <taxon>Metazoa</taxon>
        <taxon>Ecdysozoa</taxon>
        <taxon>Arthropoda</taxon>
        <taxon>Chelicerata</taxon>
        <taxon>Arachnida</taxon>
        <taxon>Acari</taxon>
        <taxon>Parasitiformes</taxon>
        <taxon>Ixodida</taxon>
        <taxon>Ixodoidea</taxon>
        <taxon>Ixodidae</taxon>
        <taxon>Rhipicephalinae</taxon>
        <taxon>Dermacentor</taxon>
    </lineage>
</organism>
<accession>A0ACB8DC51</accession>
<gene>
    <name evidence="1" type="ORF">HPB49_011379</name>
</gene>
<keyword evidence="2" id="KW-1185">Reference proteome</keyword>
<proteinExistence type="predicted"/>
<evidence type="ECO:0000313" key="2">
    <source>
        <dbReference type="Proteomes" id="UP000821865"/>
    </source>
</evidence>
<dbReference type="EMBL" id="CM023471">
    <property type="protein sequence ID" value="KAH7965834.1"/>
    <property type="molecule type" value="Genomic_DNA"/>
</dbReference>
<protein>
    <submittedName>
        <fullName evidence="1">Uncharacterized protein</fullName>
    </submittedName>
</protein>
<name>A0ACB8DC51_DERSI</name>
<comment type="caution">
    <text evidence="1">The sequence shown here is derived from an EMBL/GenBank/DDBJ whole genome shotgun (WGS) entry which is preliminary data.</text>
</comment>
<evidence type="ECO:0000313" key="1">
    <source>
        <dbReference type="EMBL" id="KAH7965834.1"/>
    </source>
</evidence>
<sequence>MNSLGLSILFNMGCTCTKEAVCINGKRYVVKSRLGEGGFSVVDLVYDATSQRQYALKRIPCHTRESERDAMREAELYKSFDHPNLVRCVDAALVPCHDLSKPFSSEVLILLPYFRRGTLQDELTMRARSREHMPEGRLLEIFTGMCHGVQAIHGATPVALAHRDLKPANVLLSDDDVPVWMDFGSMGRARLDIGRTSEAMALQDLATEKCSMSYRAPELFNVESRTSIDERVDIWSLGCCLYAMCFFRSPFEAAHERGDSVALAVLSGHVDIPSDSPYSGGLHGLIRTMLEVDCLQRPFIESVLEQVTALSTTANHKDYFVEQQWHKLPSSWQKTLSTIELSDLSIWLETGLPAQKHSVWPLSLMCLAPVARLLALNRSPVASPADIPLLPPNERADGKNLQWPAFHLCGNRNLTHAFRKHVKVKKQHEIIRLAMVIELLAQKCDCSHMLDVGSGQGHLARLLALDKKLHVATVDLVGSHLTSAQRFDQQAALHVQKKKAMEIEAEVTDSACHLPRHVELEISMATTPAELEQVAEKAWGRGKSGVEDFVLVGLHTCGNLGPSMIQLFADSPAARGLVSVGCCYMKLSEDKCDEMETKMAYPMSSHVCALGNVAALSYQAREVACHAFEVYTKKLKESPLALKIHCYRALLERLIANHYKDQRHCGLGSVKHAASLTFSQYARKALEKFPFPLPDEDLDSPELELAMDEWQHVVVFYSLRLLLAPVIESLILVDRMLYLWDRCIPSSLLPLFDPCLSPRNLVLLAFKESSRKGEQDCEDL</sequence>
<reference evidence="1" key="1">
    <citation type="submission" date="2020-05" db="EMBL/GenBank/DDBJ databases">
        <title>Large-scale comparative analyses of tick genomes elucidate their genetic diversity and vector capacities.</title>
        <authorList>
            <person name="Jia N."/>
            <person name="Wang J."/>
            <person name="Shi W."/>
            <person name="Du L."/>
            <person name="Sun Y."/>
            <person name="Zhan W."/>
            <person name="Jiang J."/>
            <person name="Wang Q."/>
            <person name="Zhang B."/>
            <person name="Ji P."/>
            <person name="Sakyi L.B."/>
            <person name="Cui X."/>
            <person name="Yuan T."/>
            <person name="Jiang B."/>
            <person name="Yang W."/>
            <person name="Lam T.T.-Y."/>
            <person name="Chang Q."/>
            <person name="Ding S."/>
            <person name="Wang X."/>
            <person name="Zhu J."/>
            <person name="Ruan X."/>
            <person name="Zhao L."/>
            <person name="Wei J."/>
            <person name="Que T."/>
            <person name="Du C."/>
            <person name="Cheng J."/>
            <person name="Dai P."/>
            <person name="Han X."/>
            <person name="Huang E."/>
            <person name="Gao Y."/>
            <person name="Liu J."/>
            <person name="Shao H."/>
            <person name="Ye R."/>
            <person name="Li L."/>
            <person name="Wei W."/>
            <person name="Wang X."/>
            <person name="Wang C."/>
            <person name="Yang T."/>
            <person name="Huo Q."/>
            <person name="Li W."/>
            <person name="Guo W."/>
            <person name="Chen H."/>
            <person name="Zhou L."/>
            <person name="Ni X."/>
            <person name="Tian J."/>
            <person name="Zhou Y."/>
            <person name="Sheng Y."/>
            <person name="Liu T."/>
            <person name="Pan Y."/>
            <person name="Xia L."/>
            <person name="Li J."/>
            <person name="Zhao F."/>
            <person name="Cao W."/>
        </authorList>
    </citation>
    <scope>NUCLEOTIDE SEQUENCE</scope>
    <source>
        <strain evidence="1">Dsil-2018</strain>
    </source>
</reference>